<keyword evidence="8 17" id="KW-0732">Signal</keyword>
<dbReference type="Gene3D" id="3.30.40.10">
    <property type="entry name" value="Zinc/RING finger domain, C3HC4 (zinc finger)"/>
    <property type="match status" value="1"/>
</dbReference>
<dbReference type="GO" id="GO:0030247">
    <property type="term" value="F:polysaccharide binding"/>
    <property type="evidence" value="ECO:0007669"/>
    <property type="project" value="InterPro"/>
</dbReference>
<evidence type="ECO:0000256" key="15">
    <source>
        <dbReference type="PROSITE-ProRule" id="PRU00175"/>
    </source>
</evidence>
<dbReference type="Proteomes" id="UP001202328">
    <property type="component" value="Unassembled WGS sequence"/>
</dbReference>
<dbReference type="PANTHER" id="PTHR46279:SF9">
    <property type="entry name" value="OS01G0116300 PROTEIN"/>
    <property type="match status" value="1"/>
</dbReference>
<feature type="signal peptide" evidence="17">
    <location>
        <begin position="1"/>
        <end position="22"/>
    </location>
</feature>
<evidence type="ECO:0000256" key="17">
    <source>
        <dbReference type="SAM" id="SignalP"/>
    </source>
</evidence>
<keyword evidence="11" id="KW-0862">Zinc</keyword>
<dbReference type="InterPro" id="IPR001841">
    <property type="entry name" value="Znf_RING"/>
</dbReference>
<dbReference type="InterPro" id="IPR025287">
    <property type="entry name" value="WAK_GUB"/>
</dbReference>
<dbReference type="GO" id="GO:0016020">
    <property type="term" value="C:membrane"/>
    <property type="evidence" value="ECO:0007669"/>
    <property type="project" value="UniProtKB-SubCell"/>
</dbReference>
<dbReference type="GO" id="GO:0061630">
    <property type="term" value="F:ubiquitin protein ligase activity"/>
    <property type="evidence" value="ECO:0007669"/>
    <property type="project" value="UniProtKB-EC"/>
</dbReference>
<evidence type="ECO:0000256" key="11">
    <source>
        <dbReference type="ARBA" id="ARBA00022833"/>
    </source>
</evidence>
<evidence type="ECO:0000256" key="2">
    <source>
        <dbReference type="ARBA" id="ARBA00004167"/>
    </source>
</evidence>
<dbReference type="PANTHER" id="PTHR46279">
    <property type="entry name" value="RING/U-BOX SUPERFAMILY PROTEIN"/>
    <property type="match status" value="1"/>
</dbReference>
<organism evidence="19 20">
    <name type="scientific">Papaver atlanticum</name>
    <dbReference type="NCBI Taxonomy" id="357466"/>
    <lineage>
        <taxon>Eukaryota</taxon>
        <taxon>Viridiplantae</taxon>
        <taxon>Streptophyta</taxon>
        <taxon>Embryophyta</taxon>
        <taxon>Tracheophyta</taxon>
        <taxon>Spermatophyta</taxon>
        <taxon>Magnoliopsida</taxon>
        <taxon>Ranunculales</taxon>
        <taxon>Papaveraceae</taxon>
        <taxon>Papaveroideae</taxon>
        <taxon>Papaver</taxon>
    </lineage>
</organism>
<name>A0AAD4XCB9_9MAGN</name>
<dbReference type="SMART" id="SM00184">
    <property type="entry name" value="RING"/>
    <property type="match status" value="1"/>
</dbReference>
<keyword evidence="13 16" id="KW-0472">Membrane</keyword>
<keyword evidence="6 16" id="KW-0812">Transmembrane</keyword>
<evidence type="ECO:0000256" key="14">
    <source>
        <dbReference type="ARBA" id="ARBA00024209"/>
    </source>
</evidence>
<dbReference type="InterPro" id="IPR046948">
    <property type="entry name" value="ATL20-22-like"/>
</dbReference>
<feature type="chain" id="PRO_5042003376" description="RING-type E3 ubiquitin transferase" evidence="17">
    <location>
        <begin position="23"/>
        <end position="346"/>
    </location>
</feature>
<evidence type="ECO:0000256" key="16">
    <source>
        <dbReference type="SAM" id="Phobius"/>
    </source>
</evidence>
<reference evidence="19" key="1">
    <citation type="submission" date="2022-04" db="EMBL/GenBank/DDBJ databases">
        <title>A functionally conserved STORR gene fusion in Papaver species that diverged 16.8 million years ago.</title>
        <authorList>
            <person name="Catania T."/>
        </authorList>
    </citation>
    <scope>NUCLEOTIDE SEQUENCE</scope>
    <source>
        <strain evidence="19">S-188037</strain>
    </source>
</reference>
<dbReference type="EC" id="2.3.2.27" evidence="4"/>
<evidence type="ECO:0000256" key="12">
    <source>
        <dbReference type="ARBA" id="ARBA00022989"/>
    </source>
</evidence>
<evidence type="ECO:0000256" key="1">
    <source>
        <dbReference type="ARBA" id="ARBA00000900"/>
    </source>
</evidence>
<sequence length="346" mass="38976">MGIPFITFFFIFLFSFAKFGESSDRCVRIRCSKNEPVISFPFRIKGRQNEWCGYPGFDLTCNDKNRTVLELPFSSPFYVHHINYGSNSNKIQLHDPDNCLPKRLLDNQLNLSGTPFIHIHNKNYSFYNCSSVRSFNSTSTPMISCLSTSGRPVFATSAANPDSLSLNQNCELIANVQVPVETSDHIASFLQNDIHLTWAWSTSDCKSCNNPKAPSKKHGHGFAYLFIIIGVIAIISFVSFRARVMSNIYRGNHLPHQSGIVNTGLDESTIRSFPMIVLGENRRLPNEANDTTCALCLDEYQPNETLRSLPACNHYFHANCIDKWLRINSRCPVCNTISPLVCETAP</sequence>
<evidence type="ECO:0000259" key="18">
    <source>
        <dbReference type="PROSITE" id="PS50089"/>
    </source>
</evidence>
<comment type="caution">
    <text evidence="19">The sequence shown here is derived from an EMBL/GenBank/DDBJ whole genome shotgun (WGS) entry which is preliminary data.</text>
</comment>
<evidence type="ECO:0000256" key="13">
    <source>
        <dbReference type="ARBA" id="ARBA00023136"/>
    </source>
</evidence>
<evidence type="ECO:0000256" key="10">
    <source>
        <dbReference type="ARBA" id="ARBA00022786"/>
    </source>
</evidence>
<evidence type="ECO:0000256" key="9">
    <source>
        <dbReference type="ARBA" id="ARBA00022771"/>
    </source>
</evidence>
<dbReference type="PROSITE" id="PS50089">
    <property type="entry name" value="ZF_RING_2"/>
    <property type="match status" value="1"/>
</dbReference>
<feature type="transmembrane region" description="Helical" evidence="16">
    <location>
        <begin position="221"/>
        <end position="240"/>
    </location>
</feature>
<dbReference type="Pfam" id="PF13947">
    <property type="entry name" value="GUB_WAK_bind"/>
    <property type="match status" value="1"/>
</dbReference>
<evidence type="ECO:0000256" key="3">
    <source>
        <dbReference type="ARBA" id="ARBA00004906"/>
    </source>
</evidence>
<dbReference type="InterPro" id="IPR013083">
    <property type="entry name" value="Znf_RING/FYVE/PHD"/>
</dbReference>
<keyword evidence="7" id="KW-0479">Metal-binding</keyword>
<evidence type="ECO:0000256" key="5">
    <source>
        <dbReference type="ARBA" id="ARBA00022679"/>
    </source>
</evidence>
<evidence type="ECO:0000313" key="20">
    <source>
        <dbReference type="Proteomes" id="UP001202328"/>
    </source>
</evidence>
<comment type="catalytic activity">
    <reaction evidence="1">
        <text>S-ubiquitinyl-[E2 ubiquitin-conjugating enzyme]-L-cysteine + [acceptor protein]-L-lysine = [E2 ubiquitin-conjugating enzyme]-L-cysteine + N(6)-ubiquitinyl-[acceptor protein]-L-lysine.</text>
        <dbReference type="EC" id="2.3.2.27"/>
    </reaction>
</comment>
<comment type="pathway">
    <text evidence="3">Protein modification; protein ubiquitination.</text>
</comment>
<dbReference type="GO" id="GO:0008270">
    <property type="term" value="F:zinc ion binding"/>
    <property type="evidence" value="ECO:0007669"/>
    <property type="project" value="UniProtKB-KW"/>
</dbReference>
<comment type="subcellular location">
    <subcellularLocation>
        <location evidence="2">Membrane</location>
        <topology evidence="2">Single-pass membrane protein</topology>
    </subcellularLocation>
</comment>
<dbReference type="Pfam" id="PF13639">
    <property type="entry name" value="zf-RING_2"/>
    <property type="match status" value="1"/>
</dbReference>
<accession>A0AAD4XCB9</accession>
<evidence type="ECO:0000256" key="8">
    <source>
        <dbReference type="ARBA" id="ARBA00022729"/>
    </source>
</evidence>
<comment type="similarity">
    <text evidence="14">Belongs to the RING-type zinc finger family. ATL subfamily.</text>
</comment>
<keyword evidence="9 15" id="KW-0863">Zinc-finger</keyword>
<keyword evidence="20" id="KW-1185">Reference proteome</keyword>
<dbReference type="SUPFAM" id="SSF57850">
    <property type="entry name" value="RING/U-box"/>
    <property type="match status" value="1"/>
</dbReference>
<proteinExistence type="inferred from homology"/>
<keyword evidence="5" id="KW-0808">Transferase</keyword>
<gene>
    <name evidence="19" type="ORF">MKW98_017162</name>
</gene>
<keyword evidence="10" id="KW-0833">Ubl conjugation pathway</keyword>
<feature type="domain" description="RING-type" evidence="18">
    <location>
        <begin position="293"/>
        <end position="335"/>
    </location>
</feature>
<evidence type="ECO:0000313" key="19">
    <source>
        <dbReference type="EMBL" id="KAI3886810.1"/>
    </source>
</evidence>
<keyword evidence="12 16" id="KW-1133">Transmembrane helix</keyword>
<dbReference type="AlphaFoldDB" id="A0AAD4XCB9"/>
<dbReference type="EMBL" id="JAJJMB010012121">
    <property type="protein sequence ID" value="KAI3886810.1"/>
    <property type="molecule type" value="Genomic_DNA"/>
</dbReference>
<evidence type="ECO:0000256" key="6">
    <source>
        <dbReference type="ARBA" id="ARBA00022692"/>
    </source>
</evidence>
<protein>
    <recommendedName>
        <fullName evidence="4">RING-type E3 ubiquitin transferase</fullName>
        <ecNumber evidence="4">2.3.2.27</ecNumber>
    </recommendedName>
</protein>
<evidence type="ECO:0000256" key="7">
    <source>
        <dbReference type="ARBA" id="ARBA00022723"/>
    </source>
</evidence>
<evidence type="ECO:0000256" key="4">
    <source>
        <dbReference type="ARBA" id="ARBA00012483"/>
    </source>
</evidence>